<comment type="function">
    <text evidence="6">Involved in transvection phenomena (= synapsis-dependent gene expression), where the synaptic pairing of chromosomes carrying genes with which zeste interacts influences the expression of these genes. Zeste binds to DNA and stimulates transcription from a nearby promoter.</text>
</comment>
<dbReference type="Proteomes" id="UP000606786">
    <property type="component" value="Unassembled WGS sequence"/>
</dbReference>
<reference evidence="9" key="2">
    <citation type="journal article" date="2014" name="BMC Genomics">
        <title>A genomic perspective to assessing quality of mass-reared SIT flies used in Mediterranean fruit fly (Ceratitis capitata) eradication in California.</title>
        <authorList>
            <person name="Calla B."/>
            <person name="Hall B."/>
            <person name="Hou S."/>
            <person name="Geib S.M."/>
        </authorList>
    </citation>
    <scope>NUCLEOTIDE SEQUENCE</scope>
</reference>
<dbReference type="OrthoDB" id="6084504at2759"/>
<dbReference type="Pfam" id="PF13873">
    <property type="entry name" value="Myb_DNA-bind_5"/>
    <property type="match status" value="1"/>
</dbReference>
<evidence type="ECO:0000313" key="10">
    <source>
        <dbReference type="Proteomes" id="UP000606786"/>
    </source>
</evidence>
<evidence type="ECO:0000256" key="4">
    <source>
        <dbReference type="ARBA" id="ARBA00023125"/>
    </source>
</evidence>
<keyword evidence="3" id="KW-0805">Transcription regulation</keyword>
<dbReference type="EMBL" id="GAMC01001770">
    <property type="protein sequence ID" value="JAC04786.1"/>
    <property type="molecule type" value="mRNA"/>
</dbReference>
<evidence type="ECO:0000256" key="6">
    <source>
        <dbReference type="ARBA" id="ARBA00025466"/>
    </source>
</evidence>
<dbReference type="PANTHER" id="PTHR21411:SF0">
    <property type="entry name" value="REGULATORY PROTEIN ZESTE"/>
    <property type="match status" value="1"/>
</dbReference>
<reference evidence="9" key="1">
    <citation type="submission" date="2013-07" db="EMBL/GenBank/DDBJ databases">
        <authorList>
            <person name="Geib S."/>
        </authorList>
    </citation>
    <scope>NUCLEOTIDE SEQUENCE</scope>
</reference>
<evidence type="ECO:0000256" key="3">
    <source>
        <dbReference type="ARBA" id="ARBA00023015"/>
    </source>
</evidence>
<organism evidence="9">
    <name type="scientific">Ceratitis capitata</name>
    <name type="common">Mediterranean fruit fly</name>
    <name type="synonym">Tephritis capitata</name>
    <dbReference type="NCBI Taxonomy" id="7213"/>
    <lineage>
        <taxon>Eukaryota</taxon>
        <taxon>Metazoa</taxon>
        <taxon>Ecdysozoa</taxon>
        <taxon>Arthropoda</taxon>
        <taxon>Hexapoda</taxon>
        <taxon>Insecta</taxon>
        <taxon>Pterygota</taxon>
        <taxon>Neoptera</taxon>
        <taxon>Endopterygota</taxon>
        <taxon>Diptera</taxon>
        <taxon>Brachycera</taxon>
        <taxon>Muscomorpha</taxon>
        <taxon>Tephritoidea</taxon>
        <taxon>Tephritidae</taxon>
        <taxon>Ceratitis</taxon>
        <taxon>Ceratitis</taxon>
    </lineage>
</organism>
<keyword evidence="4" id="KW-0238">DNA-binding</keyword>
<accession>W8BTV6</accession>
<keyword evidence="5" id="KW-0804">Transcription</keyword>
<evidence type="ECO:0000256" key="2">
    <source>
        <dbReference type="ARBA" id="ARBA00016807"/>
    </source>
</evidence>
<dbReference type="GO" id="GO:0003677">
    <property type="term" value="F:DNA binding"/>
    <property type="evidence" value="ECO:0007669"/>
    <property type="project" value="UniProtKB-KW"/>
</dbReference>
<comment type="subunit">
    <text evidence="1">Self-associates forming complexes of several hundred monomers.</text>
</comment>
<protein>
    <recommendedName>
        <fullName evidence="2">Regulatory protein zeste</fullName>
    </recommendedName>
</protein>
<evidence type="ECO:0000313" key="8">
    <source>
        <dbReference type="EMBL" id="CAD6995563.1"/>
    </source>
</evidence>
<dbReference type="KEGG" id="ccat:105665024"/>
<evidence type="ECO:0000256" key="5">
    <source>
        <dbReference type="ARBA" id="ARBA00023163"/>
    </source>
</evidence>
<dbReference type="AlphaFoldDB" id="W8BTV6"/>
<feature type="domain" description="Myb/SANT-like DNA-binding" evidence="7">
    <location>
        <begin position="17"/>
        <end position="89"/>
    </location>
</feature>
<dbReference type="PANTHER" id="PTHR21411">
    <property type="entry name" value="APONTIC"/>
    <property type="match status" value="1"/>
</dbReference>
<dbReference type="EMBL" id="CAJHJT010000001">
    <property type="protein sequence ID" value="CAD6995563.1"/>
    <property type="molecule type" value="Genomic_DNA"/>
</dbReference>
<dbReference type="InterPro" id="IPR028002">
    <property type="entry name" value="Myb_DNA-bind_5"/>
</dbReference>
<name>W8BTV6_CERCA</name>
<reference evidence="8" key="3">
    <citation type="submission" date="2020-11" db="EMBL/GenBank/DDBJ databases">
        <authorList>
            <person name="Whitehead M."/>
        </authorList>
    </citation>
    <scope>NUCLEOTIDE SEQUENCE</scope>
    <source>
        <strain evidence="8">EGII</strain>
    </source>
</reference>
<proteinExistence type="evidence at transcript level"/>
<sequence>MDLCVPSKSRVKDKRERQPNWTEAEKQLLLSLTRVHQMILENKGSDTMTIKRKSEAWDDITSNMQAAGYQRSKERLKQQLGRIRAAEAKKAKDELAKNLFQNKQLIISLSTSEQMASPTIVMPPPIQDVAIKVEKDISLEELSPSTTFQQISKGQHEKYGIADYYPSPSPVNQNVNKQVSQELQVQSLKPFVTDNESSVSDHQLPTFPTNFGSHCMCNCNRKKLRNIRLRINGHSPRNRSQRAHQLHLYRVAVEKERLKMLKLQQKRDRIFYQKDKEIQNLKLQILGNLAVNRIHHINFT</sequence>
<evidence type="ECO:0000259" key="7">
    <source>
        <dbReference type="Pfam" id="PF13873"/>
    </source>
</evidence>
<evidence type="ECO:0000256" key="1">
    <source>
        <dbReference type="ARBA" id="ARBA00011764"/>
    </source>
</evidence>
<dbReference type="Gene3D" id="1.10.10.60">
    <property type="entry name" value="Homeodomain-like"/>
    <property type="match status" value="1"/>
</dbReference>
<keyword evidence="10" id="KW-1185">Reference proteome</keyword>
<evidence type="ECO:0000313" key="9">
    <source>
        <dbReference type="EMBL" id="JAC04786.1"/>
    </source>
</evidence>
<gene>
    <name evidence="8" type="ORF">CCAP1982_LOCUS4274</name>
</gene>